<evidence type="ECO:0000313" key="5">
    <source>
        <dbReference type="Proteomes" id="UP001444661"/>
    </source>
</evidence>
<keyword evidence="2" id="KW-0521">NADP</keyword>
<dbReference type="Proteomes" id="UP001444661">
    <property type="component" value="Unassembled WGS sequence"/>
</dbReference>
<evidence type="ECO:0000313" key="4">
    <source>
        <dbReference type="EMBL" id="KAK8036128.1"/>
    </source>
</evidence>
<dbReference type="EMBL" id="JAQQWK010000008">
    <property type="protein sequence ID" value="KAK8036128.1"/>
    <property type="molecule type" value="Genomic_DNA"/>
</dbReference>
<gene>
    <name evidence="4" type="ORF">PG993_008742</name>
</gene>
<evidence type="ECO:0000256" key="1">
    <source>
        <dbReference type="ARBA" id="ARBA00006484"/>
    </source>
</evidence>
<name>A0ABR1SP85_9PEZI</name>
<dbReference type="SUPFAM" id="SSF51735">
    <property type="entry name" value="NAD(P)-binding Rossmann-fold domains"/>
    <property type="match status" value="1"/>
</dbReference>
<dbReference type="InterPro" id="IPR002347">
    <property type="entry name" value="SDR_fam"/>
</dbReference>
<comment type="caution">
    <text evidence="4">The sequence shown here is derived from an EMBL/GenBank/DDBJ whole genome shotgun (WGS) entry which is preliminary data.</text>
</comment>
<evidence type="ECO:0000256" key="2">
    <source>
        <dbReference type="ARBA" id="ARBA00022857"/>
    </source>
</evidence>
<accession>A0ABR1SP85</accession>
<dbReference type="PANTHER" id="PTHR24320">
    <property type="entry name" value="RETINOL DEHYDROGENASE"/>
    <property type="match status" value="1"/>
</dbReference>
<evidence type="ECO:0000256" key="3">
    <source>
        <dbReference type="ARBA" id="ARBA00023002"/>
    </source>
</evidence>
<dbReference type="PRINTS" id="PR00081">
    <property type="entry name" value="GDHRDH"/>
</dbReference>
<sequence length="348" mass="37852">MFAQPTIPEFPLGTSSLQGQTAIITGATSGIGQELGFQLLRLGLSHLIIGVRSLQRGAAARLALLADERVQKLSQSAHITILELDLTRFDSVVSFARKVLDLPENRLDLLVLNAGINLAEYQQTPDGNEACMQVNLLSNSFLSLLLLPLIQKTSATYYQSADEGVQRPTITWLGSMGHAFHSPDLATLLPNNVSILDYFSSVDTYSRFRRYSDTKLFVILFVRELADRIAKDDDAVVVVNNVCPGTVATGADNNLPFYVRIPMNLNRAARGRSVADGARAVLWAARGNLQKPGSANGWNGVYVADGKIQDPAPFATSPEGREFAKKLWAEIVSQGRKLENHMGEGLGS</sequence>
<protein>
    <submittedName>
        <fullName evidence="4">Uncharacterized protein</fullName>
    </submittedName>
</protein>
<dbReference type="PANTHER" id="PTHR24320:SF252">
    <property type="entry name" value="DEHYDROGENASE_REDUCTASE FAMILY PROTEIN, PUTATIVE (AFU_ORTHOLOGUE AFUA_3G08550)-RELATED"/>
    <property type="match status" value="1"/>
</dbReference>
<organism evidence="4 5">
    <name type="scientific">Apiospora rasikravindrae</name>
    <dbReference type="NCBI Taxonomy" id="990691"/>
    <lineage>
        <taxon>Eukaryota</taxon>
        <taxon>Fungi</taxon>
        <taxon>Dikarya</taxon>
        <taxon>Ascomycota</taxon>
        <taxon>Pezizomycotina</taxon>
        <taxon>Sordariomycetes</taxon>
        <taxon>Xylariomycetidae</taxon>
        <taxon>Amphisphaeriales</taxon>
        <taxon>Apiosporaceae</taxon>
        <taxon>Apiospora</taxon>
    </lineage>
</organism>
<keyword evidence="5" id="KW-1185">Reference proteome</keyword>
<dbReference type="Gene3D" id="3.40.50.720">
    <property type="entry name" value="NAD(P)-binding Rossmann-like Domain"/>
    <property type="match status" value="1"/>
</dbReference>
<keyword evidence="3" id="KW-0560">Oxidoreductase</keyword>
<comment type="similarity">
    <text evidence="1">Belongs to the short-chain dehydrogenases/reductases (SDR) family.</text>
</comment>
<dbReference type="InterPro" id="IPR036291">
    <property type="entry name" value="NAD(P)-bd_dom_sf"/>
</dbReference>
<proteinExistence type="inferred from homology"/>
<dbReference type="Pfam" id="PF00106">
    <property type="entry name" value="adh_short"/>
    <property type="match status" value="1"/>
</dbReference>
<reference evidence="4 5" key="1">
    <citation type="submission" date="2023-01" db="EMBL/GenBank/DDBJ databases">
        <title>Analysis of 21 Apiospora genomes using comparative genomics revels a genus with tremendous synthesis potential of carbohydrate active enzymes and secondary metabolites.</title>
        <authorList>
            <person name="Sorensen T."/>
        </authorList>
    </citation>
    <scope>NUCLEOTIDE SEQUENCE [LARGE SCALE GENOMIC DNA]</scope>
    <source>
        <strain evidence="4 5">CBS 33761</strain>
    </source>
</reference>